<comment type="caution">
    <text evidence="12">The sequence shown here is derived from an EMBL/GenBank/DDBJ whole genome shotgun (WGS) entry which is preliminary data.</text>
</comment>
<evidence type="ECO:0000256" key="5">
    <source>
        <dbReference type="ARBA" id="ARBA00022723"/>
    </source>
</evidence>
<dbReference type="Pfam" id="PF00067">
    <property type="entry name" value="p450"/>
    <property type="match status" value="1"/>
</dbReference>
<dbReference type="Proteomes" id="UP000823775">
    <property type="component" value="Unassembled WGS sequence"/>
</dbReference>
<keyword evidence="10" id="KW-0472">Membrane</keyword>
<keyword evidence="7 11" id="KW-0560">Oxidoreductase</keyword>
<evidence type="ECO:0000256" key="8">
    <source>
        <dbReference type="ARBA" id="ARBA00023004"/>
    </source>
</evidence>
<keyword evidence="5 11" id="KW-0479">Metal-binding</keyword>
<comment type="subcellular location">
    <subcellularLocation>
        <location evidence="1">Membrane</location>
    </subcellularLocation>
</comment>
<name>A0ABS8URG1_DATST</name>
<keyword evidence="13" id="KW-1185">Reference proteome</keyword>
<evidence type="ECO:0000256" key="6">
    <source>
        <dbReference type="ARBA" id="ARBA00022989"/>
    </source>
</evidence>
<keyword evidence="8 11" id="KW-0408">Iron</keyword>
<keyword evidence="4" id="KW-0812">Transmembrane</keyword>
<dbReference type="PANTHER" id="PTHR47950:SF4">
    <property type="entry name" value="GERANIOL 8-HYDROXYLASE-LIKE"/>
    <property type="match status" value="1"/>
</dbReference>
<keyword evidence="3 11" id="KW-0349">Heme</keyword>
<dbReference type="InterPro" id="IPR017972">
    <property type="entry name" value="Cyt_P450_CS"/>
</dbReference>
<dbReference type="SUPFAM" id="SSF48264">
    <property type="entry name" value="Cytochrome P450"/>
    <property type="match status" value="1"/>
</dbReference>
<protein>
    <recommendedName>
        <fullName evidence="14">Cytochrome P450</fullName>
    </recommendedName>
</protein>
<keyword evidence="6" id="KW-1133">Transmembrane helix</keyword>
<evidence type="ECO:0000256" key="10">
    <source>
        <dbReference type="ARBA" id="ARBA00023136"/>
    </source>
</evidence>
<comment type="similarity">
    <text evidence="2 11">Belongs to the cytochrome P450 family.</text>
</comment>
<sequence>MAETLRQPEIMKKVQETLRMHPPATLLIPRKVDQDVELYDYIIPKGSLILINVWAIGRDIMFWEDPLVFKPDRFRSLKLDVRGKDFELIPFGSGRRICPDLPLALRTSPVMLGSMLKSFNWKFEAGVEPKELDMEEKFGFITPKAHPLRAISSPL</sequence>
<evidence type="ECO:0000256" key="4">
    <source>
        <dbReference type="ARBA" id="ARBA00022692"/>
    </source>
</evidence>
<evidence type="ECO:0000313" key="13">
    <source>
        <dbReference type="Proteomes" id="UP000823775"/>
    </source>
</evidence>
<dbReference type="PANTHER" id="PTHR47950">
    <property type="entry name" value="CYTOCHROME P450, FAMILY 76, SUBFAMILY C, POLYPEPTIDE 5-RELATED"/>
    <property type="match status" value="1"/>
</dbReference>
<dbReference type="Gene3D" id="1.10.630.10">
    <property type="entry name" value="Cytochrome P450"/>
    <property type="match status" value="1"/>
</dbReference>
<evidence type="ECO:0000256" key="9">
    <source>
        <dbReference type="ARBA" id="ARBA00023033"/>
    </source>
</evidence>
<dbReference type="InterPro" id="IPR002401">
    <property type="entry name" value="Cyt_P450_E_grp-I"/>
</dbReference>
<gene>
    <name evidence="12" type="ORF">HAX54_020032</name>
</gene>
<dbReference type="InterPro" id="IPR001128">
    <property type="entry name" value="Cyt_P450"/>
</dbReference>
<evidence type="ECO:0000256" key="3">
    <source>
        <dbReference type="ARBA" id="ARBA00022617"/>
    </source>
</evidence>
<evidence type="ECO:0000256" key="1">
    <source>
        <dbReference type="ARBA" id="ARBA00004370"/>
    </source>
</evidence>
<dbReference type="PRINTS" id="PR00463">
    <property type="entry name" value="EP450I"/>
</dbReference>
<dbReference type="PROSITE" id="PS00086">
    <property type="entry name" value="CYTOCHROME_P450"/>
    <property type="match status" value="1"/>
</dbReference>
<reference evidence="12 13" key="1">
    <citation type="journal article" date="2021" name="BMC Genomics">
        <title>Datura genome reveals duplications of psychoactive alkaloid biosynthetic genes and high mutation rate following tissue culture.</title>
        <authorList>
            <person name="Rajewski A."/>
            <person name="Carter-House D."/>
            <person name="Stajich J."/>
            <person name="Litt A."/>
        </authorList>
    </citation>
    <scope>NUCLEOTIDE SEQUENCE [LARGE SCALE GENOMIC DNA]</scope>
    <source>
        <strain evidence="12">AR-01</strain>
    </source>
</reference>
<keyword evidence="9 11" id="KW-0503">Monooxygenase</keyword>
<dbReference type="EMBL" id="JACEIK010002422">
    <property type="protein sequence ID" value="MCD9561075.1"/>
    <property type="molecule type" value="Genomic_DNA"/>
</dbReference>
<evidence type="ECO:0000256" key="11">
    <source>
        <dbReference type="RuleBase" id="RU000461"/>
    </source>
</evidence>
<dbReference type="InterPro" id="IPR036396">
    <property type="entry name" value="Cyt_P450_sf"/>
</dbReference>
<evidence type="ECO:0000313" key="12">
    <source>
        <dbReference type="EMBL" id="MCD9561075.1"/>
    </source>
</evidence>
<evidence type="ECO:0000256" key="2">
    <source>
        <dbReference type="ARBA" id="ARBA00010617"/>
    </source>
</evidence>
<proteinExistence type="inferred from homology"/>
<accession>A0ABS8URG1</accession>
<evidence type="ECO:0008006" key="14">
    <source>
        <dbReference type="Google" id="ProtNLM"/>
    </source>
</evidence>
<organism evidence="12 13">
    <name type="scientific">Datura stramonium</name>
    <name type="common">Jimsonweed</name>
    <name type="synonym">Common thornapple</name>
    <dbReference type="NCBI Taxonomy" id="4076"/>
    <lineage>
        <taxon>Eukaryota</taxon>
        <taxon>Viridiplantae</taxon>
        <taxon>Streptophyta</taxon>
        <taxon>Embryophyta</taxon>
        <taxon>Tracheophyta</taxon>
        <taxon>Spermatophyta</taxon>
        <taxon>Magnoliopsida</taxon>
        <taxon>eudicotyledons</taxon>
        <taxon>Gunneridae</taxon>
        <taxon>Pentapetalae</taxon>
        <taxon>asterids</taxon>
        <taxon>lamiids</taxon>
        <taxon>Solanales</taxon>
        <taxon>Solanaceae</taxon>
        <taxon>Solanoideae</taxon>
        <taxon>Datureae</taxon>
        <taxon>Datura</taxon>
    </lineage>
</organism>
<evidence type="ECO:0000256" key="7">
    <source>
        <dbReference type="ARBA" id="ARBA00023002"/>
    </source>
</evidence>